<evidence type="ECO:0000313" key="4">
    <source>
        <dbReference type="EMBL" id="AZA95664.1"/>
    </source>
</evidence>
<feature type="domain" description="HTH tetR-type" evidence="3">
    <location>
        <begin position="14"/>
        <end position="74"/>
    </location>
</feature>
<name>A0ABN5S1Z3_9FLAO</name>
<evidence type="ECO:0000256" key="1">
    <source>
        <dbReference type="ARBA" id="ARBA00023125"/>
    </source>
</evidence>
<gene>
    <name evidence="4" type="ORF">EG353_08840</name>
</gene>
<dbReference type="InterPro" id="IPR001647">
    <property type="entry name" value="HTH_TetR"/>
</dbReference>
<reference evidence="4 5" key="1">
    <citation type="submission" date="2018-11" db="EMBL/GenBank/DDBJ databases">
        <title>Proposal to divide the Flavobacteriaceae and reorganize its genera based on Amino Acid Identity values calculated from whole genome sequences.</title>
        <authorList>
            <person name="Nicholson A.C."/>
            <person name="Gulvik C.A."/>
            <person name="Whitney A.M."/>
            <person name="Humrighouse B.W."/>
            <person name="Bell M."/>
            <person name="Holmes B."/>
            <person name="Steigerwalt A.G."/>
            <person name="Villarma A."/>
            <person name="Sheth M."/>
            <person name="Batra D."/>
            <person name="Pryor J."/>
            <person name="Bernardet J.-F."/>
            <person name="Hugo C."/>
            <person name="Kampfer P."/>
            <person name="Newman J."/>
            <person name="McQuiston J.R."/>
        </authorList>
    </citation>
    <scope>NUCLEOTIDE SEQUENCE [LARGE SCALE GENOMIC DNA]</scope>
    <source>
        <strain evidence="4 5">H5143</strain>
    </source>
</reference>
<keyword evidence="1 2" id="KW-0238">DNA-binding</keyword>
<dbReference type="RefSeq" id="WP_123860861.1">
    <property type="nucleotide sequence ID" value="NZ_CP033912.1"/>
</dbReference>
<dbReference type="Gene3D" id="1.10.357.10">
    <property type="entry name" value="Tetracycline Repressor, domain 2"/>
    <property type="match status" value="1"/>
</dbReference>
<evidence type="ECO:0000256" key="2">
    <source>
        <dbReference type="PROSITE-ProRule" id="PRU00335"/>
    </source>
</evidence>
<dbReference type="Proteomes" id="UP000281741">
    <property type="component" value="Chromosome"/>
</dbReference>
<dbReference type="SUPFAM" id="SSF46689">
    <property type="entry name" value="Homeodomain-like"/>
    <property type="match status" value="1"/>
</dbReference>
<evidence type="ECO:0000313" key="5">
    <source>
        <dbReference type="Proteomes" id="UP000281741"/>
    </source>
</evidence>
<keyword evidence="5" id="KW-1185">Reference proteome</keyword>
<evidence type="ECO:0000259" key="3">
    <source>
        <dbReference type="PROSITE" id="PS50977"/>
    </source>
</evidence>
<protein>
    <submittedName>
        <fullName evidence="4">TetR/AcrR family transcriptional regulator</fullName>
    </submittedName>
</protein>
<dbReference type="Pfam" id="PF00440">
    <property type="entry name" value="TetR_N"/>
    <property type="match status" value="1"/>
</dbReference>
<feature type="DNA-binding region" description="H-T-H motif" evidence="2">
    <location>
        <begin position="37"/>
        <end position="56"/>
    </location>
</feature>
<accession>A0ABN5S1Z3</accession>
<organism evidence="4 5">
    <name type="scientific">Chryseobacterium shandongense</name>
    <dbReference type="NCBI Taxonomy" id="1493872"/>
    <lineage>
        <taxon>Bacteria</taxon>
        <taxon>Pseudomonadati</taxon>
        <taxon>Bacteroidota</taxon>
        <taxon>Flavobacteriia</taxon>
        <taxon>Flavobacteriales</taxon>
        <taxon>Weeksellaceae</taxon>
        <taxon>Chryseobacterium group</taxon>
        <taxon>Chryseobacterium</taxon>
    </lineage>
</organism>
<dbReference type="EMBL" id="CP033912">
    <property type="protein sequence ID" value="AZA95664.1"/>
    <property type="molecule type" value="Genomic_DNA"/>
</dbReference>
<dbReference type="PROSITE" id="PS50977">
    <property type="entry name" value="HTH_TETR_2"/>
    <property type="match status" value="1"/>
</dbReference>
<proteinExistence type="predicted"/>
<sequence>MTRKVTNGPYRNKERTKANLIRAVGKILQKDGFSGLNVSKVADQAKADRKLIYNYFGSLEGLIKVYLDTRDYWKIAEEDVQGLIENSKKDSGKALAYHVLEDQFDSLIGNEEMRRIITWGLSEKATVLKELDLKRENTGDKILRAVFDQHFKNSGINFRAMYGLLMGGVYYLTLHSKMQENPFCGIDIQQPEGQEEIKTALRQLLELIYK</sequence>
<dbReference type="InterPro" id="IPR009057">
    <property type="entry name" value="Homeodomain-like_sf"/>
</dbReference>